<comment type="caution">
    <text evidence="2">The sequence shown here is derived from an EMBL/GenBank/DDBJ whole genome shotgun (WGS) entry which is preliminary data.</text>
</comment>
<dbReference type="InterPro" id="IPR015943">
    <property type="entry name" value="WD40/YVTN_repeat-like_dom_sf"/>
</dbReference>
<evidence type="ECO:0000313" key="2">
    <source>
        <dbReference type="EMBL" id="KUK87536.1"/>
    </source>
</evidence>
<dbReference type="EMBL" id="LGGX01000004">
    <property type="protein sequence ID" value="KUK87536.1"/>
    <property type="molecule type" value="Genomic_DNA"/>
</dbReference>
<accession>A0A124G0H5</accession>
<keyword evidence="1" id="KW-1133">Transmembrane helix</keyword>
<name>A0A124G0H5_UNCT6</name>
<dbReference type="Gene3D" id="2.130.10.10">
    <property type="entry name" value="YVTN repeat-like/Quinoprotein amine dehydrogenase"/>
    <property type="match status" value="1"/>
</dbReference>
<reference evidence="3" key="1">
    <citation type="journal article" date="2015" name="MBio">
        <title>Genome-Resolved Metagenomic Analysis Reveals Roles for Candidate Phyla and Other Microbial Community Members in Biogeochemical Transformations in Oil Reservoirs.</title>
        <authorList>
            <person name="Hu P."/>
            <person name="Tom L."/>
            <person name="Singh A."/>
            <person name="Thomas B.C."/>
            <person name="Baker B.J."/>
            <person name="Piceno Y.M."/>
            <person name="Andersen G.L."/>
            <person name="Banfield J.F."/>
        </authorList>
    </citation>
    <scope>NUCLEOTIDE SEQUENCE [LARGE SCALE GENOMIC DNA]</scope>
</reference>
<feature type="transmembrane region" description="Helical" evidence="1">
    <location>
        <begin position="21"/>
        <end position="39"/>
    </location>
</feature>
<dbReference type="Proteomes" id="UP000053467">
    <property type="component" value="Unassembled WGS sequence"/>
</dbReference>
<proteinExistence type="predicted"/>
<sequence>MGNFRRIIKKQKGGQMKKISLLFLITFFSFFLFSFSGGYEGKVGDFKSLTLDSNSIDTLNYGRTNSLGFEFDGRYFYLANNKSVTPARVYRIDYLYGILDSCPMPNNGNIFGIGIVGDNLYISNYSNGTIEKINKNSTPVATYSSPGSIDTRGVTSDGEKLYIASTGGSSYNGFIFVTDTFINVIDTLHIATIIGWPMDIAFCDIDSTLWVSDDVNEQIYKLDISVDPPTKIDSFPYPDPASIGEGVAFDGNDIWVTTYLDSFAYRFDVGYAKTRVAYFENYAPWGTTSNEDILYKQRIAFHHFNESEIPLIDLTKFQKCIFASQQERSFYEALSSDKSRYEGWVRNGGILQINGATFSSLDWSGVEMPFGFTMSLDFKDSVSILKEWHPFLNEFSSENVSTLSNWGYSSHGGFINLPENSYPVILSSDGIDTILFIKRIEKGGLIATTMPIEYSYDKGYSNIVENIDMYWIYGNSPNILWAVADDNSPNIIKQLEEYPDFGNIDYLNAVLFLPNREDLSIYDIVFTYPNYSYLEPDSLGDTLLQFVNEGKWVITGTFCWYTSGNDLRGGIMDTLINPFKSINGGNHFSTANLGTYLVTHPFMQDVNTLSDDYRDSLILVNGADSVARWDDGEWLLGYRNLPKPMGGVIGLNMVPADWNIGYSLAGDYLPLLHNLFKASELTGIEEVSEDGKNIHFVKNVSTITSGIFSISFFENLKERVTLKIYDNNGRVIKSMDYGPNIERISLDLGKEKISGGVYFFKIESKKNLAKGKFLYIGK</sequence>
<dbReference type="AlphaFoldDB" id="A0A124G0H5"/>
<gene>
    <name evidence="2" type="ORF">XE03_0703</name>
</gene>
<organism evidence="2 3">
    <name type="scientific">candidate division TA06 bacterium 34_109</name>
    <dbReference type="NCBI Taxonomy" id="1635277"/>
    <lineage>
        <taxon>Bacteria</taxon>
        <taxon>Bacteria division TA06</taxon>
    </lineage>
</organism>
<keyword evidence="1" id="KW-0472">Membrane</keyword>
<evidence type="ECO:0000313" key="3">
    <source>
        <dbReference type="Proteomes" id="UP000053467"/>
    </source>
</evidence>
<keyword evidence="1" id="KW-0812">Transmembrane</keyword>
<protein>
    <submittedName>
        <fullName evidence="2">Necrosis inducing protein (NPP1)</fullName>
    </submittedName>
</protein>
<dbReference type="SUPFAM" id="SSF63825">
    <property type="entry name" value="YWTD domain"/>
    <property type="match status" value="1"/>
</dbReference>
<evidence type="ECO:0000256" key="1">
    <source>
        <dbReference type="SAM" id="Phobius"/>
    </source>
</evidence>